<dbReference type="InterPro" id="IPR000873">
    <property type="entry name" value="AMP-dep_synth/lig_dom"/>
</dbReference>
<keyword evidence="1" id="KW-0547">Nucleotide-binding</keyword>
<dbReference type="InterPro" id="IPR020845">
    <property type="entry name" value="AMP-binding_CS"/>
</dbReference>
<accession>A0ABP7NTQ6</accession>
<dbReference type="Pfam" id="PF23562">
    <property type="entry name" value="AMP-binding_C_3"/>
    <property type="match status" value="1"/>
</dbReference>
<reference evidence="6" key="1">
    <citation type="journal article" date="2019" name="Int. J. Syst. Evol. Microbiol.">
        <title>The Global Catalogue of Microorganisms (GCM) 10K type strain sequencing project: providing services to taxonomists for standard genome sequencing and annotation.</title>
        <authorList>
            <consortium name="The Broad Institute Genomics Platform"/>
            <consortium name="The Broad Institute Genome Sequencing Center for Infectious Disease"/>
            <person name="Wu L."/>
            <person name="Ma J."/>
        </authorList>
    </citation>
    <scope>NUCLEOTIDE SEQUENCE [LARGE SCALE GENOMIC DNA]</scope>
    <source>
        <strain evidence="6">JCM 17555</strain>
    </source>
</reference>
<comment type="caution">
    <text evidence="5">The sequence shown here is derived from an EMBL/GenBank/DDBJ whole genome shotgun (WGS) entry which is preliminary data.</text>
</comment>
<sequence length="560" mass="63045">MELNTNIPLPLQRLYQWEQSRPSDIYMTQPMGGDIVQDYTWQRTAQEVRRMATYLKSLNLPADAKVGILSKNCSYWIMADLAIWMAGYVSVPLYPTLNAETVGKILEHSETKVLLIGKLDDWNMMKDGIPADMNCISTALSPDDVKVKYPQWDDIVAKNAPMQESPTRKHDELATIVYTSGSTGMPKGVMLSFGAMVAAGNGAADANGLTKDDRMLSYLPLAHVFERYAVEMTSLDKGFRLFFAESLDTFLKDLQRATPTMFISVPRLWLKFQAGVVGKLPQKKLDKLLKIPGVSFLIRKKILKGLGLNHVRLAASGSAPLSEDIINWYRRLGLELLEGYGMSENFAYSHIMKPGRVRVGYVGEPLPGVQQRISADGEIQIKSPGTMMGYYKEPEKTAETFTDDGFLKTGDRGEIDEMGRLKITGRTKEIFKTSKGKYVAPAPIENKLVSHSDVEMVCVAGVEQPQPYALLMLSEGTWPKRNTPEVRERLEKELPELIKSVNATLDPHEHLQFVVVVKDQWTIENAFLTPTMKMKRNVIEDQYKSQVEGWYAARKKVIFE</sequence>
<name>A0ABP7NTQ6_9GAMM</name>
<dbReference type="Gene3D" id="3.40.50.12780">
    <property type="entry name" value="N-terminal domain of ligase-like"/>
    <property type="match status" value="1"/>
</dbReference>
<gene>
    <name evidence="5" type="ORF">GCM10022278_10950</name>
</gene>
<evidence type="ECO:0000259" key="4">
    <source>
        <dbReference type="Pfam" id="PF00501"/>
    </source>
</evidence>
<dbReference type="Pfam" id="PF00501">
    <property type="entry name" value="AMP-binding"/>
    <property type="match status" value="1"/>
</dbReference>
<organism evidence="5 6">
    <name type="scientific">Allohahella marinimesophila</name>
    <dbReference type="NCBI Taxonomy" id="1054972"/>
    <lineage>
        <taxon>Bacteria</taxon>
        <taxon>Pseudomonadati</taxon>
        <taxon>Pseudomonadota</taxon>
        <taxon>Gammaproteobacteria</taxon>
        <taxon>Oceanospirillales</taxon>
        <taxon>Hahellaceae</taxon>
        <taxon>Allohahella</taxon>
    </lineage>
</organism>
<feature type="domain" description="AMP-dependent synthetase/ligase" evidence="4">
    <location>
        <begin position="34"/>
        <end position="391"/>
    </location>
</feature>
<evidence type="ECO:0000256" key="1">
    <source>
        <dbReference type="ARBA" id="ARBA00022741"/>
    </source>
</evidence>
<evidence type="ECO:0000313" key="6">
    <source>
        <dbReference type="Proteomes" id="UP001501337"/>
    </source>
</evidence>
<keyword evidence="2" id="KW-0067">ATP-binding</keyword>
<evidence type="ECO:0000256" key="3">
    <source>
        <dbReference type="ARBA" id="ARBA00024484"/>
    </source>
</evidence>
<proteinExistence type="predicted"/>
<dbReference type="Gene3D" id="3.30.300.30">
    <property type="match status" value="1"/>
</dbReference>
<dbReference type="InterPro" id="IPR045851">
    <property type="entry name" value="AMP-bd_C_sf"/>
</dbReference>
<evidence type="ECO:0000313" key="5">
    <source>
        <dbReference type="EMBL" id="GAA3953989.1"/>
    </source>
</evidence>
<dbReference type="PROSITE" id="PS00455">
    <property type="entry name" value="AMP_BINDING"/>
    <property type="match status" value="1"/>
</dbReference>
<dbReference type="InterPro" id="IPR042099">
    <property type="entry name" value="ANL_N_sf"/>
</dbReference>
<protein>
    <submittedName>
        <fullName evidence="5">AMP-binding protein</fullName>
    </submittedName>
</protein>
<dbReference type="EMBL" id="BAABBO010000005">
    <property type="protein sequence ID" value="GAA3953989.1"/>
    <property type="molecule type" value="Genomic_DNA"/>
</dbReference>
<comment type="catalytic activity">
    <reaction evidence="3">
        <text>a long-chain fatty acid + ATP + CoA = a long-chain fatty acyl-CoA + AMP + diphosphate</text>
        <dbReference type="Rhea" id="RHEA:15421"/>
        <dbReference type="ChEBI" id="CHEBI:30616"/>
        <dbReference type="ChEBI" id="CHEBI:33019"/>
        <dbReference type="ChEBI" id="CHEBI:57287"/>
        <dbReference type="ChEBI" id="CHEBI:57560"/>
        <dbReference type="ChEBI" id="CHEBI:83139"/>
        <dbReference type="ChEBI" id="CHEBI:456215"/>
        <dbReference type="EC" id="6.2.1.3"/>
    </reaction>
    <physiologicalReaction direction="left-to-right" evidence="3">
        <dbReference type="Rhea" id="RHEA:15422"/>
    </physiologicalReaction>
</comment>
<dbReference type="PANTHER" id="PTHR43272">
    <property type="entry name" value="LONG-CHAIN-FATTY-ACID--COA LIGASE"/>
    <property type="match status" value="1"/>
</dbReference>
<dbReference type="PANTHER" id="PTHR43272:SF33">
    <property type="entry name" value="AMP-BINDING DOMAIN-CONTAINING PROTEIN-RELATED"/>
    <property type="match status" value="1"/>
</dbReference>
<dbReference type="Proteomes" id="UP001501337">
    <property type="component" value="Unassembled WGS sequence"/>
</dbReference>
<evidence type="ECO:0000256" key="2">
    <source>
        <dbReference type="ARBA" id="ARBA00022840"/>
    </source>
</evidence>
<keyword evidence="6" id="KW-1185">Reference proteome</keyword>
<dbReference type="SUPFAM" id="SSF56801">
    <property type="entry name" value="Acetyl-CoA synthetase-like"/>
    <property type="match status" value="1"/>
</dbReference>